<keyword evidence="5 13" id="KW-0812">Transmembrane</keyword>
<protein>
    <recommendedName>
        <fullName evidence="16">Integral membrane protein</fullName>
    </recommendedName>
</protein>
<sequence>MGHAITTVPTFAKTGGIKMSKSRLESFSDDLFSIIITIMVLQLTIPATKDWSAIFNSQWLSALFAYTVSFVLITSFWVSHQNIVANLDTITPSILWANSVFLFLTSLVPIFTAWFGQFPDSSAAAIAYGTDYTLSILALYFVAGATVNKINDPKQRERLHHVNRGRLTLVGFGAATTALGAIWPPIAGIAVFTISSVWIARTIVISKRRR</sequence>
<dbReference type="PATRIC" id="fig|1423727.3.peg.589"/>
<evidence type="ECO:0008006" key="16">
    <source>
        <dbReference type="Google" id="ProtNLM"/>
    </source>
</evidence>
<accession>A0A0R2B1C3</accession>
<proteinExistence type="inferred from homology"/>
<organism evidence="14 15">
    <name type="scientific">Lacticaseibacillus brantae DSM 23927</name>
    <dbReference type="NCBI Taxonomy" id="1423727"/>
    <lineage>
        <taxon>Bacteria</taxon>
        <taxon>Bacillati</taxon>
        <taxon>Bacillota</taxon>
        <taxon>Bacilli</taxon>
        <taxon>Lactobacillales</taxon>
        <taxon>Lactobacillaceae</taxon>
        <taxon>Lacticaseibacillus</taxon>
    </lineage>
</organism>
<dbReference type="PANTHER" id="PTHR31462">
    <property type="entry name" value="ENDOSOMAL/LYSOSOMAL POTASSIUM CHANNEL TMEM175"/>
    <property type="match status" value="1"/>
</dbReference>
<dbReference type="EMBL" id="AYZQ01000001">
    <property type="protein sequence ID" value="KRM72874.1"/>
    <property type="molecule type" value="Genomic_DNA"/>
</dbReference>
<feature type="transmembrane region" description="Helical" evidence="13">
    <location>
        <begin position="27"/>
        <end position="47"/>
    </location>
</feature>
<evidence type="ECO:0000256" key="6">
    <source>
        <dbReference type="ARBA" id="ARBA00022826"/>
    </source>
</evidence>
<evidence type="ECO:0000256" key="1">
    <source>
        <dbReference type="ARBA" id="ARBA00004141"/>
    </source>
</evidence>
<feature type="transmembrane region" description="Helical" evidence="13">
    <location>
        <begin position="189"/>
        <end position="206"/>
    </location>
</feature>
<evidence type="ECO:0000256" key="10">
    <source>
        <dbReference type="ARBA" id="ARBA00023136"/>
    </source>
</evidence>
<dbReference type="PANTHER" id="PTHR31462:SF5">
    <property type="entry name" value="ENDOSOMAL_LYSOSOMAL PROTON CHANNEL TMEM175"/>
    <property type="match status" value="1"/>
</dbReference>
<feature type="transmembrane region" description="Helical" evidence="13">
    <location>
        <begin position="167"/>
        <end position="183"/>
    </location>
</feature>
<gene>
    <name evidence="14" type="ORF">FC34_GL000586</name>
</gene>
<comment type="caution">
    <text evidence="14">The sequence shown here is derived from an EMBL/GenBank/DDBJ whole genome shotgun (WGS) entry which is preliminary data.</text>
</comment>
<dbReference type="GO" id="GO:0016020">
    <property type="term" value="C:membrane"/>
    <property type="evidence" value="ECO:0007669"/>
    <property type="project" value="UniProtKB-SubCell"/>
</dbReference>
<dbReference type="Proteomes" id="UP000051672">
    <property type="component" value="Unassembled WGS sequence"/>
</dbReference>
<dbReference type="STRING" id="1423727.FC34_GL000586"/>
<keyword evidence="6" id="KW-0631">Potassium channel</keyword>
<reference evidence="14 15" key="1">
    <citation type="journal article" date="2015" name="Genome Announc.">
        <title>Expanding the biotechnology potential of lactobacilli through comparative genomics of 213 strains and associated genera.</title>
        <authorList>
            <person name="Sun Z."/>
            <person name="Harris H.M."/>
            <person name="McCann A."/>
            <person name="Guo C."/>
            <person name="Argimon S."/>
            <person name="Zhang W."/>
            <person name="Yang X."/>
            <person name="Jeffery I.B."/>
            <person name="Cooney J.C."/>
            <person name="Kagawa T.F."/>
            <person name="Liu W."/>
            <person name="Song Y."/>
            <person name="Salvetti E."/>
            <person name="Wrobel A."/>
            <person name="Rasinkangas P."/>
            <person name="Parkhill J."/>
            <person name="Rea M.C."/>
            <person name="O'Sullivan O."/>
            <person name="Ritari J."/>
            <person name="Douillard F.P."/>
            <person name="Paul Ross R."/>
            <person name="Yang R."/>
            <person name="Briner A.E."/>
            <person name="Felis G.E."/>
            <person name="de Vos W.M."/>
            <person name="Barrangou R."/>
            <person name="Klaenhammer T.R."/>
            <person name="Caufield P.W."/>
            <person name="Cui Y."/>
            <person name="Zhang H."/>
            <person name="O'Toole P.W."/>
        </authorList>
    </citation>
    <scope>NUCLEOTIDE SEQUENCE [LARGE SCALE GENOMIC DNA]</scope>
    <source>
        <strain evidence="14 15">DSM 23927</strain>
    </source>
</reference>
<evidence type="ECO:0000256" key="7">
    <source>
        <dbReference type="ARBA" id="ARBA00022958"/>
    </source>
</evidence>
<evidence type="ECO:0000256" key="13">
    <source>
        <dbReference type="SAM" id="Phobius"/>
    </source>
</evidence>
<keyword evidence="4" id="KW-0633">Potassium transport</keyword>
<evidence type="ECO:0000256" key="8">
    <source>
        <dbReference type="ARBA" id="ARBA00022989"/>
    </source>
</evidence>
<dbReference type="InterPro" id="IPR010617">
    <property type="entry name" value="TMEM175-like"/>
</dbReference>
<keyword evidence="7" id="KW-0630">Potassium</keyword>
<evidence type="ECO:0000313" key="15">
    <source>
        <dbReference type="Proteomes" id="UP000051672"/>
    </source>
</evidence>
<dbReference type="GO" id="GO:0005267">
    <property type="term" value="F:potassium channel activity"/>
    <property type="evidence" value="ECO:0007669"/>
    <property type="project" value="UniProtKB-KW"/>
</dbReference>
<keyword evidence="9" id="KW-0406">Ion transport</keyword>
<name>A0A0R2B1C3_9LACO</name>
<feature type="transmembrane region" description="Helical" evidence="13">
    <location>
        <begin position="126"/>
        <end position="147"/>
    </location>
</feature>
<evidence type="ECO:0000256" key="12">
    <source>
        <dbReference type="ARBA" id="ARBA00034430"/>
    </source>
</evidence>
<dbReference type="AlphaFoldDB" id="A0A0R2B1C3"/>
<keyword evidence="8 13" id="KW-1133">Transmembrane helix</keyword>
<keyword evidence="15" id="KW-1185">Reference proteome</keyword>
<dbReference type="GO" id="GO:0015252">
    <property type="term" value="F:proton channel activity"/>
    <property type="evidence" value="ECO:0007669"/>
    <property type="project" value="InterPro"/>
</dbReference>
<evidence type="ECO:0000256" key="4">
    <source>
        <dbReference type="ARBA" id="ARBA00022538"/>
    </source>
</evidence>
<keyword evidence="10 13" id="KW-0472">Membrane</keyword>
<dbReference type="Pfam" id="PF06736">
    <property type="entry name" value="TMEM175"/>
    <property type="match status" value="1"/>
</dbReference>
<evidence type="ECO:0000313" key="14">
    <source>
        <dbReference type="EMBL" id="KRM72874.1"/>
    </source>
</evidence>
<comment type="similarity">
    <text evidence="2">Belongs to the TMEM175 family.</text>
</comment>
<evidence type="ECO:0000256" key="11">
    <source>
        <dbReference type="ARBA" id="ARBA00023303"/>
    </source>
</evidence>
<feature type="transmembrane region" description="Helical" evidence="13">
    <location>
        <begin position="59"/>
        <end position="78"/>
    </location>
</feature>
<evidence type="ECO:0000256" key="2">
    <source>
        <dbReference type="ARBA" id="ARBA00006920"/>
    </source>
</evidence>
<evidence type="ECO:0000256" key="5">
    <source>
        <dbReference type="ARBA" id="ARBA00022692"/>
    </source>
</evidence>
<comment type="subcellular location">
    <subcellularLocation>
        <location evidence="1">Membrane</location>
        <topology evidence="1">Multi-pass membrane protein</topology>
    </subcellularLocation>
</comment>
<keyword evidence="3" id="KW-0813">Transport</keyword>
<comment type="catalytic activity">
    <reaction evidence="12">
        <text>K(+)(in) = K(+)(out)</text>
        <dbReference type="Rhea" id="RHEA:29463"/>
        <dbReference type="ChEBI" id="CHEBI:29103"/>
    </reaction>
</comment>
<evidence type="ECO:0000256" key="9">
    <source>
        <dbReference type="ARBA" id="ARBA00023065"/>
    </source>
</evidence>
<keyword evidence="11" id="KW-0407">Ion channel</keyword>
<feature type="transmembrane region" description="Helical" evidence="13">
    <location>
        <begin position="90"/>
        <end position="114"/>
    </location>
</feature>
<evidence type="ECO:0000256" key="3">
    <source>
        <dbReference type="ARBA" id="ARBA00022448"/>
    </source>
</evidence>